<dbReference type="GO" id="GO:0046475">
    <property type="term" value="P:glycerophospholipid catabolic process"/>
    <property type="evidence" value="ECO:0007669"/>
    <property type="project" value="TreeGrafter"/>
</dbReference>
<protein>
    <submittedName>
        <fullName evidence="5">Glycerophosphocholine phosphodiesterase GPCPD1</fullName>
    </submittedName>
</protein>
<evidence type="ECO:0000313" key="5">
    <source>
        <dbReference type="EMBL" id="RTG80936.1"/>
    </source>
</evidence>
<evidence type="ECO:0000256" key="2">
    <source>
        <dbReference type="SAM" id="MobiDB-lite"/>
    </source>
</evidence>
<sequence length="511" mass="57861">KRGGQLCYLRVAIKDLNYNDLRELNVRHSSVLKESHTHEKMNEEDLDPIELQPFPLLHSCFEEIDSDLGFVIEVKYPMDLKLTNHKFNGILKKRRNRSADSFFFSDILFFSFSLFPFLTIEMNEEDLDPIELQPFPLLHSCFEEIDSDLGFVIEVKYPMDLKDGSSEMDHFFEYNFYVDTILREILTYAGKRRILLSCFDPNVCVMLQLKQQIYPVFQLGISPEYADTRHADFQSLFWSALSHQLLGVCLESDRLLKVPGIIELAHSHKLVVLAWGEAVNIPEKRILLTQLGVDGIIYDCVNENKAKGTLSVFKRERFLELGLSSASTPSSPTETTKLVPCLSSLSLIDNHDNINHIHFNNNNNDLNRNNSNSQSNLALDQHCNITDRLILSTQPTTEKLSTIVTDCHTNMCCNSTSSASMTSNRIDNNNDNNNNSIVSLVNVKSNEQIVGPVENCTNPTLQTTSVSTIPLDNNDNIHNKLSSPNSDTSSQQQEPTSPPKQQTNVPLITFA</sequence>
<comment type="caution">
    <text evidence="5">The sequence shown here is derived from an EMBL/GenBank/DDBJ whole genome shotgun (WGS) entry which is preliminary data.</text>
</comment>
<dbReference type="Pfam" id="PF03009">
    <property type="entry name" value="GDPD"/>
    <property type="match status" value="1"/>
</dbReference>
<dbReference type="GO" id="GO:0047389">
    <property type="term" value="F:glycerophosphocholine phosphodiesterase activity"/>
    <property type="evidence" value="ECO:0007669"/>
    <property type="project" value="TreeGrafter"/>
</dbReference>
<evidence type="ECO:0000259" key="4">
    <source>
        <dbReference type="PROSITE" id="PS51704"/>
    </source>
</evidence>
<keyword evidence="3" id="KW-1133">Transmembrane helix</keyword>
<proteinExistence type="predicted"/>
<keyword evidence="1" id="KW-0378">Hydrolase</keyword>
<dbReference type="Gene3D" id="3.20.20.190">
    <property type="entry name" value="Phosphatidylinositol (PI) phosphodiesterase"/>
    <property type="match status" value="2"/>
</dbReference>
<dbReference type="STRING" id="6184.A0A430PZX7"/>
<gene>
    <name evidence="5" type="ORF">DC041_0001034</name>
</gene>
<dbReference type="SUPFAM" id="SSF51695">
    <property type="entry name" value="PLC-like phosphodiesterases"/>
    <property type="match status" value="1"/>
</dbReference>
<reference evidence="5 6" key="1">
    <citation type="journal article" date="2019" name="PLoS Pathog.">
        <title>Genome sequence of the bovine parasite Schistosoma bovis Tanzania.</title>
        <authorList>
            <person name="Oey H."/>
            <person name="Zakrzewski M."/>
            <person name="Gobert G."/>
            <person name="Gravermann K."/>
            <person name="Stoye J."/>
            <person name="Jones M."/>
            <person name="Mcmanus D."/>
            <person name="Krause L."/>
        </authorList>
    </citation>
    <scope>NUCLEOTIDE SEQUENCE [LARGE SCALE GENOMIC DNA]</scope>
    <source>
        <strain evidence="5 6">TAN1997</strain>
    </source>
</reference>
<evidence type="ECO:0000256" key="1">
    <source>
        <dbReference type="ARBA" id="ARBA00022801"/>
    </source>
</evidence>
<dbReference type="Proteomes" id="UP000290809">
    <property type="component" value="Unassembled WGS sequence"/>
</dbReference>
<accession>A0A430PZX7</accession>
<dbReference type="PANTHER" id="PTHR22958:SF1">
    <property type="entry name" value="GLYCEROPHOSPHOCHOLINE PHOSPHODIESTERASE GPCPD1"/>
    <property type="match status" value="1"/>
</dbReference>
<organism evidence="5 6">
    <name type="scientific">Schistosoma bovis</name>
    <name type="common">Blood fluke</name>
    <dbReference type="NCBI Taxonomy" id="6184"/>
    <lineage>
        <taxon>Eukaryota</taxon>
        <taxon>Metazoa</taxon>
        <taxon>Spiralia</taxon>
        <taxon>Lophotrochozoa</taxon>
        <taxon>Platyhelminthes</taxon>
        <taxon>Trematoda</taxon>
        <taxon>Digenea</taxon>
        <taxon>Strigeidida</taxon>
        <taxon>Schistosomatoidea</taxon>
        <taxon>Schistosomatidae</taxon>
        <taxon>Schistosoma</taxon>
    </lineage>
</organism>
<evidence type="ECO:0000313" key="6">
    <source>
        <dbReference type="Proteomes" id="UP000290809"/>
    </source>
</evidence>
<name>A0A430PZX7_SCHBO</name>
<keyword evidence="3" id="KW-0472">Membrane</keyword>
<evidence type="ECO:0000256" key="3">
    <source>
        <dbReference type="SAM" id="Phobius"/>
    </source>
</evidence>
<dbReference type="AlphaFoldDB" id="A0A430PZX7"/>
<feature type="non-terminal residue" evidence="5">
    <location>
        <position position="1"/>
    </location>
</feature>
<keyword evidence="6" id="KW-1185">Reference proteome</keyword>
<dbReference type="InterPro" id="IPR017946">
    <property type="entry name" value="PLC-like_Pdiesterase_TIM-brl"/>
</dbReference>
<feature type="transmembrane region" description="Helical" evidence="3">
    <location>
        <begin position="102"/>
        <end position="120"/>
    </location>
</feature>
<feature type="domain" description="GP-PDE" evidence="4">
    <location>
        <begin position="1"/>
        <end position="308"/>
    </location>
</feature>
<dbReference type="InterPro" id="IPR030395">
    <property type="entry name" value="GP_PDE_dom"/>
</dbReference>
<keyword evidence="3" id="KW-0812">Transmembrane</keyword>
<dbReference type="InterPro" id="IPR051578">
    <property type="entry name" value="GDPD"/>
</dbReference>
<dbReference type="PANTHER" id="PTHR22958">
    <property type="entry name" value="GLYCEROPHOSPHORYL DIESTER PHOSPHODIESTERASE"/>
    <property type="match status" value="1"/>
</dbReference>
<feature type="region of interest" description="Disordered" evidence="2">
    <location>
        <begin position="465"/>
        <end position="511"/>
    </location>
</feature>
<dbReference type="EMBL" id="QMKO01003734">
    <property type="protein sequence ID" value="RTG80936.1"/>
    <property type="molecule type" value="Genomic_DNA"/>
</dbReference>
<dbReference type="PROSITE" id="PS51704">
    <property type="entry name" value="GP_PDE"/>
    <property type="match status" value="1"/>
</dbReference>